<feature type="domain" description="HTH araC/xylS-type" evidence="3">
    <location>
        <begin position="1"/>
        <end position="36"/>
    </location>
</feature>
<proteinExistence type="predicted"/>
<reference evidence="4" key="1">
    <citation type="submission" date="2020-04" db="EMBL/GenBank/DDBJ databases">
        <title>Genome Sequencing for Pseudoaltermonas arctica.</title>
        <authorList>
            <person name="Elkins N.S."/>
        </authorList>
    </citation>
    <scope>NUCLEOTIDE SEQUENCE [LARGE SCALE GENOMIC DNA]</scope>
    <source>
        <strain evidence="4">NEC-BIFX-2020_0012</strain>
    </source>
</reference>
<evidence type="ECO:0000313" key="5">
    <source>
        <dbReference type="Proteomes" id="UP000570493"/>
    </source>
</evidence>
<evidence type="ECO:0000256" key="1">
    <source>
        <dbReference type="ARBA" id="ARBA00023015"/>
    </source>
</evidence>
<evidence type="ECO:0000313" key="4">
    <source>
        <dbReference type="EMBL" id="NMM41588.1"/>
    </source>
</evidence>
<keyword evidence="2" id="KW-0804">Transcription</keyword>
<dbReference type="SUPFAM" id="SSF46689">
    <property type="entry name" value="Homeodomain-like"/>
    <property type="match status" value="1"/>
</dbReference>
<dbReference type="GO" id="GO:0043565">
    <property type="term" value="F:sequence-specific DNA binding"/>
    <property type="evidence" value="ECO:0007669"/>
    <property type="project" value="InterPro"/>
</dbReference>
<dbReference type="AlphaFoldDB" id="A0A7Y0HCN9"/>
<gene>
    <name evidence="4" type="ORF">HHO47_12365</name>
</gene>
<dbReference type="Proteomes" id="UP000570493">
    <property type="component" value="Unassembled WGS sequence"/>
</dbReference>
<dbReference type="Gene3D" id="1.10.10.60">
    <property type="entry name" value="Homeodomain-like"/>
    <property type="match status" value="1"/>
</dbReference>
<accession>A0A7Y0HCN9</accession>
<dbReference type="GO" id="GO:0003700">
    <property type="term" value="F:DNA-binding transcription factor activity"/>
    <property type="evidence" value="ECO:0007669"/>
    <property type="project" value="InterPro"/>
</dbReference>
<dbReference type="PROSITE" id="PS01124">
    <property type="entry name" value="HTH_ARAC_FAMILY_2"/>
    <property type="match status" value="1"/>
</dbReference>
<dbReference type="InterPro" id="IPR018060">
    <property type="entry name" value="HTH_AraC"/>
</dbReference>
<keyword evidence="5" id="KW-1185">Reference proteome</keyword>
<comment type="caution">
    <text evidence="4">The sequence shown here is derived from an EMBL/GenBank/DDBJ whole genome shotgun (WGS) entry which is preliminary data.</text>
</comment>
<protein>
    <submittedName>
        <fullName evidence="4">AraC family transcriptional regulator</fullName>
    </submittedName>
</protein>
<dbReference type="InterPro" id="IPR009057">
    <property type="entry name" value="Homeodomain-like_sf"/>
</dbReference>
<organism evidence="4 5">
    <name type="scientific">Pseudoalteromonas arctica</name>
    <dbReference type="NCBI Taxonomy" id="394751"/>
    <lineage>
        <taxon>Bacteria</taxon>
        <taxon>Pseudomonadati</taxon>
        <taxon>Pseudomonadota</taxon>
        <taxon>Gammaproteobacteria</taxon>
        <taxon>Alteromonadales</taxon>
        <taxon>Pseudoalteromonadaceae</taxon>
        <taxon>Pseudoalteromonas</taxon>
    </lineage>
</organism>
<sequence>MKRVDTALEASFENPEAFSRAFKRVFSQSPAQYYHSNYYNFTPSSRLKPRS</sequence>
<evidence type="ECO:0000259" key="3">
    <source>
        <dbReference type="PROSITE" id="PS01124"/>
    </source>
</evidence>
<evidence type="ECO:0000256" key="2">
    <source>
        <dbReference type="ARBA" id="ARBA00023163"/>
    </source>
</evidence>
<keyword evidence="1" id="KW-0805">Transcription regulation</keyword>
<name>A0A7Y0HCN9_9GAMM</name>
<dbReference type="EMBL" id="JABBMT010000019">
    <property type="protein sequence ID" value="NMM41588.1"/>
    <property type="molecule type" value="Genomic_DNA"/>
</dbReference>